<sequence>MSRFTIPNQIIYVCTGSKCGKKGGKDCYKELKSYIKNNKMKRDTEVIRIECSDRCKFAPVLNFQPQNIWLKEYSEKEVIRLLEKL</sequence>
<organism evidence="1 2">
    <name type="scientific">Pseudopedobacter beijingensis</name>
    <dbReference type="NCBI Taxonomy" id="1207056"/>
    <lineage>
        <taxon>Bacteria</taxon>
        <taxon>Pseudomonadati</taxon>
        <taxon>Bacteroidota</taxon>
        <taxon>Sphingobacteriia</taxon>
        <taxon>Sphingobacteriales</taxon>
        <taxon>Sphingobacteriaceae</taxon>
        <taxon>Pseudopedobacter</taxon>
    </lineage>
</organism>
<protein>
    <submittedName>
        <fullName evidence="1">(2Fe-2S) ferredoxin domain-containing protein</fullName>
    </submittedName>
</protein>
<dbReference type="CDD" id="cd02980">
    <property type="entry name" value="TRX_Fd_family"/>
    <property type="match status" value="1"/>
</dbReference>
<accession>A0ABW4IAV3</accession>
<gene>
    <name evidence="1" type="ORF">ACFSAH_06105</name>
</gene>
<dbReference type="Gene3D" id="3.40.30.10">
    <property type="entry name" value="Glutaredoxin"/>
    <property type="match status" value="1"/>
</dbReference>
<proteinExistence type="predicted"/>
<dbReference type="SUPFAM" id="SSF52833">
    <property type="entry name" value="Thioredoxin-like"/>
    <property type="match status" value="1"/>
</dbReference>
<dbReference type="RefSeq" id="WP_379661823.1">
    <property type="nucleotide sequence ID" value="NZ_JBHUDG010000004.1"/>
</dbReference>
<evidence type="ECO:0000313" key="2">
    <source>
        <dbReference type="Proteomes" id="UP001597118"/>
    </source>
</evidence>
<comment type="caution">
    <text evidence="1">The sequence shown here is derived from an EMBL/GenBank/DDBJ whole genome shotgun (WGS) entry which is preliminary data.</text>
</comment>
<evidence type="ECO:0000313" key="1">
    <source>
        <dbReference type="EMBL" id="MFD1629444.1"/>
    </source>
</evidence>
<dbReference type="InterPro" id="IPR036249">
    <property type="entry name" value="Thioredoxin-like_sf"/>
</dbReference>
<name>A0ABW4IAV3_9SPHI</name>
<reference evidence="2" key="1">
    <citation type="journal article" date="2019" name="Int. J. Syst. Evol. Microbiol.">
        <title>The Global Catalogue of Microorganisms (GCM) 10K type strain sequencing project: providing services to taxonomists for standard genome sequencing and annotation.</title>
        <authorList>
            <consortium name="The Broad Institute Genomics Platform"/>
            <consortium name="The Broad Institute Genome Sequencing Center for Infectious Disease"/>
            <person name="Wu L."/>
            <person name="Ma J."/>
        </authorList>
    </citation>
    <scope>NUCLEOTIDE SEQUENCE [LARGE SCALE GENOMIC DNA]</scope>
    <source>
        <strain evidence="2">CCUG 53762</strain>
    </source>
</reference>
<dbReference type="EMBL" id="JBHUDG010000004">
    <property type="protein sequence ID" value="MFD1629444.1"/>
    <property type="molecule type" value="Genomic_DNA"/>
</dbReference>
<keyword evidence="2" id="KW-1185">Reference proteome</keyword>
<dbReference type="Proteomes" id="UP001597118">
    <property type="component" value="Unassembled WGS sequence"/>
</dbReference>